<dbReference type="AlphaFoldDB" id="A0A328PDA4"/>
<keyword evidence="9 14" id="KW-0418">Kinase</keyword>
<dbReference type="Pfam" id="PF02518">
    <property type="entry name" value="HATPase_c"/>
    <property type="match status" value="1"/>
</dbReference>
<dbReference type="PRINTS" id="PR00344">
    <property type="entry name" value="BCTRLSENSOR"/>
</dbReference>
<dbReference type="InterPro" id="IPR003594">
    <property type="entry name" value="HATPase_dom"/>
</dbReference>
<evidence type="ECO:0000256" key="12">
    <source>
        <dbReference type="ARBA" id="ARBA00023012"/>
    </source>
</evidence>
<evidence type="ECO:0000313" key="18">
    <source>
        <dbReference type="Proteomes" id="UP000248926"/>
    </source>
</evidence>
<keyword evidence="5" id="KW-0597">Phosphoprotein</keyword>
<keyword evidence="6 14" id="KW-0808">Transferase</keyword>
<dbReference type="NCBIfam" id="TIGR01386">
    <property type="entry name" value="cztS_silS_copS"/>
    <property type="match status" value="1"/>
</dbReference>
<dbReference type="Gene3D" id="1.10.287.130">
    <property type="match status" value="1"/>
</dbReference>
<feature type="domain" description="HAMP" evidence="16">
    <location>
        <begin position="189"/>
        <end position="242"/>
    </location>
</feature>
<dbReference type="CDD" id="cd06225">
    <property type="entry name" value="HAMP"/>
    <property type="match status" value="1"/>
</dbReference>
<dbReference type="SMART" id="SM00388">
    <property type="entry name" value="HisKA"/>
    <property type="match status" value="1"/>
</dbReference>
<feature type="transmembrane region" description="Helical" evidence="14">
    <location>
        <begin position="6"/>
        <end position="30"/>
    </location>
</feature>
<dbReference type="InterPro" id="IPR004358">
    <property type="entry name" value="Sig_transdc_His_kin-like_C"/>
</dbReference>
<evidence type="ECO:0000256" key="4">
    <source>
        <dbReference type="ARBA" id="ARBA00022519"/>
    </source>
</evidence>
<proteinExistence type="predicted"/>
<dbReference type="PROSITE" id="PS50885">
    <property type="entry name" value="HAMP"/>
    <property type="match status" value="1"/>
</dbReference>
<dbReference type="SUPFAM" id="SSF47384">
    <property type="entry name" value="Homodimeric domain of signal transducing histidine kinase"/>
    <property type="match status" value="1"/>
</dbReference>
<dbReference type="SMART" id="SM00304">
    <property type="entry name" value="HAMP"/>
    <property type="match status" value="1"/>
</dbReference>
<keyword evidence="8 14" id="KW-0547">Nucleotide-binding</keyword>
<dbReference type="CDD" id="cd00075">
    <property type="entry name" value="HATPase"/>
    <property type="match status" value="1"/>
</dbReference>
<dbReference type="RefSeq" id="WP_111982430.1">
    <property type="nucleotide sequence ID" value="NZ_NFZS01000001.1"/>
</dbReference>
<dbReference type="Pfam" id="PF00672">
    <property type="entry name" value="HAMP"/>
    <property type="match status" value="1"/>
</dbReference>
<accession>A0A328PDA4</accession>
<dbReference type="Proteomes" id="UP000248926">
    <property type="component" value="Unassembled WGS sequence"/>
</dbReference>
<keyword evidence="4 14" id="KW-0997">Cell inner membrane</keyword>
<gene>
    <name evidence="17" type="ORF">CA260_09300</name>
</gene>
<evidence type="ECO:0000256" key="5">
    <source>
        <dbReference type="ARBA" id="ARBA00022553"/>
    </source>
</evidence>
<reference evidence="17 18" key="1">
    <citation type="journal article" date="2018" name="Genet. Mol. Biol.">
        <title>The genome sequence of Dyella jiangningensis FCAV SCS01 from a lignocellulose-decomposing microbial consortium metagenome reveals potential for biotechnological applications.</title>
        <authorList>
            <person name="Desiderato J.G."/>
            <person name="Alvarenga D.O."/>
            <person name="Constancio M.T.L."/>
            <person name="Alves L.M.C."/>
            <person name="Varani A.M."/>
        </authorList>
    </citation>
    <scope>NUCLEOTIDE SEQUENCE [LARGE SCALE GENOMIC DNA]</scope>
    <source>
        <strain evidence="17 18">FCAV SCS01</strain>
    </source>
</reference>
<dbReference type="PROSITE" id="PS50109">
    <property type="entry name" value="HIS_KIN"/>
    <property type="match status" value="1"/>
</dbReference>
<dbReference type="GO" id="GO:0005524">
    <property type="term" value="F:ATP binding"/>
    <property type="evidence" value="ECO:0007669"/>
    <property type="project" value="UniProtKB-KW"/>
</dbReference>
<dbReference type="Gene3D" id="6.10.340.10">
    <property type="match status" value="1"/>
</dbReference>
<sequence>MARLSLSARLAITFVVITVACFSAVGFLLFEAAARRIHEQDDTNLVLATRHLRRFVAELDSPADVAAHQYRLIIGVLGDTNNALRIVDEAGHVLVERNPSRLPMTVQAMVPSERRIVAADVQSWRDADDHEIRGVSAIGKPGDGSTVTIVVARSLADRALLLSRYRRDTILALAAGMLVAVLLSYLLVRRALRPLRAMAASASAVTAHHLSTRMPADDVPAELQTLSIALNDMLGRIEDGFARVWQFTVDLAHDLRTPIGNLRGANEVALTRPRSVEEYQLLLGSNIEECDRVSRTIESVLFLARADSPQFALQRVMIEAGEELQRIADYFEGLASDAGVAVRVTAHASVHADRELFRRAVSNLLSNALRYTPAGGTIEMRALDTERGVEVSVENPGAGIPPEHMAHLFDRFYRVDRSRSDSAHSTGLGLSIVKSIMELHGGDVVAKSERQGVTRFTLTFPKPPATG</sequence>
<keyword evidence="7 14" id="KW-0812">Transmembrane</keyword>
<dbReference type="Pfam" id="PF21085">
    <property type="entry name" value="CusS"/>
    <property type="match status" value="1"/>
</dbReference>
<comment type="subcellular location">
    <subcellularLocation>
        <location evidence="2 14">Cell inner membrane</location>
    </subcellularLocation>
</comment>
<dbReference type="GO" id="GO:0005886">
    <property type="term" value="C:plasma membrane"/>
    <property type="evidence" value="ECO:0007669"/>
    <property type="project" value="UniProtKB-SubCell"/>
</dbReference>
<dbReference type="PROSITE" id="PS51257">
    <property type="entry name" value="PROKAR_LIPOPROTEIN"/>
    <property type="match status" value="1"/>
</dbReference>
<dbReference type="InterPro" id="IPR006290">
    <property type="entry name" value="CztS_silS_copS"/>
</dbReference>
<evidence type="ECO:0000256" key="14">
    <source>
        <dbReference type="RuleBase" id="RU364088"/>
    </source>
</evidence>
<dbReference type="InterPro" id="IPR003660">
    <property type="entry name" value="HAMP_dom"/>
</dbReference>
<evidence type="ECO:0000256" key="8">
    <source>
        <dbReference type="ARBA" id="ARBA00022741"/>
    </source>
</evidence>
<evidence type="ECO:0000256" key="7">
    <source>
        <dbReference type="ARBA" id="ARBA00022692"/>
    </source>
</evidence>
<dbReference type="SMART" id="SM00387">
    <property type="entry name" value="HATPase_c"/>
    <property type="match status" value="1"/>
</dbReference>
<dbReference type="GO" id="GO:0000155">
    <property type="term" value="F:phosphorelay sensor kinase activity"/>
    <property type="evidence" value="ECO:0007669"/>
    <property type="project" value="InterPro"/>
</dbReference>
<evidence type="ECO:0000259" key="16">
    <source>
        <dbReference type="PROSITE" id="PS50885"/>
    </source>
</evidence>
<keyword evidence="3 14" id="KW-1003">Cell membrane</keyword>
<keyword evidence="13 14" id="KW-0472">Membrane</keyword>
<dbReference type="CDD" id="cd00082">
    <property type="entry name" value="HisKA"/>
    <property type="match status" value="1"/>
</dbReference>
<keyword evidence="12 14" id="KW-0902">Two-component regulatory system</keyword>
<comment type="caution">
    <text evidence="17">The sequence shown here is derived from an EMBL/GenBank/DDBJ whole genome shotgun (WGS) entry which is preliminary data.</text>
</comment>
<evidence type="ECO:0000256" key="1">
    <source>
        <dbReference type="ARBA" id="ARBA00000085"/>
    </source>
</evidence>
<comment type="function">
    <text evidence="14">Member of a two-component regulatory system.</text>
</comment>
<dbReference type="EC" id="2.7.13.3" evidence="14"/>
<dbReference type="FunFam" id="3.30.565.10:FF:000006">
    <property type="entry name" value="Sensor histidine kinase WalK"/>
    <property type="match status" value="1"/>
</dbReference>
<evidence type="ECO:0000256" key="9">
    <source>
        <dbReference type="ARBA" id="ARBA00022777"/>
    </source>
</evidence>
<dbReference type="Gene3D" id="3.30.565.10">
    <property type="entry name" value="Histidine kinase-like ATPase, C-terminal domain"/>
    <property type="match status" value="1"/>
</dbReference>
<feature type="transmembrane region" description="Helical" evidence="14">
    <location>
        <begin position="170"/>
        <end position="188"/>
    </location>
</feature>
<protein>
    <recommendedName>
        <fullName evidence="14">Sensor protein</fullName>
        <ecNumber evidence="14">2.7.13.3</ecNumber>
    </recommendedName>
</protein>
<feature type="domain" description="Histidine kinase" evidence="15">
    <location>
        <begin position="250"/>
        <end position="464"/>
    </location>
</feature>
<dbReference type="PANTHER" id="PTHR45436:SF3">
    <property type="entry name" value="SENSOR HISTIDINE KINASE HPRS"/>
    <property type="match status" value="1"/>
</dbReference>
<dbReference type="PANTHER" id="PTHR45436">
    <property type="entry name" value="SENSOR HISTIDINE KINASE YKOH"/>
    <property type="match status" value="1"/>
</dbReference>
<keyword evidence="11 14" id="KW-1133">Transmembrane helix</keyword>
<keyword evidence="10 14" id="KW-0067">ATP-binding</keyword>
<dbReference type="InterPro" id="IPR003661">
    <property type="entry name" value="HisK_dim/P_dom"/>
</dbReference>
<name>A0A328PDA4_9GAMM</name>
<dbReference type="EMBL" id="NFZS01000001">
    <property type="protein sequence ID" value="RAO78006.1"/>
    <property type="molecule type" value="Genomic_DNA"/>
</dbReference>
<keyword evidence="18" id="KW-1185">Reference proteome</keyword>
<evidence type="ECO:0000256" key="6">
    <source>
        <dbReference type="ARBA" id="ARBA00022679"/>
    </source>
</evidence>
<dbReference type="InterPro" id="IPR050428">
    <property type="entry name" value="TCS_sensor_his_kinase"/>
</dbReference>
<evidence type="ECO:0000256" key="2">
    <source>
        <dbReference type="ARBA" id="ARBA00004533"/>
    </source>
</evidence>
<comment type="catalytic activity">
    <reaction evidence="1 14">
        <text>ATP + protein L-histidine = ADP + protein N-phospho-L-histidine.</text>
        <dbReference type="EC" id="2.7.13.3"/>
    </reaction>
</comment>
<dbReference type="InterPro" id="IPR005467">
    <property type="entry name" value="His_kinase_dom"/>
</dbReference>
<evidence type="ECO:0000259" key="15">
    <source>
        <dbReference type="PROSITE" id="PS50109"/>
    </source>
</evidence>
<evidence type="ECO:0000256" key="13">
    <source>
        <dbReference type="ARBA" id="ARBA00023136"/>
    </source>
</evidence>
<organism evidence="17 18">
    <name type="scientific">Dyella jiangningensis</name>
    <dbReference type="NCBI Taxonomy" id="1379159"/>
    <lineage>
        <taxon>Bacteria</taxon>
        <taxon>Pseudomonadati</taxon>
        <taxon>Pseudomonadota</taxon>
        <taxon>Gammaproteobacteria</taxon>
        <taxon>Lysobacterales</taxon>
        <taxon>Rhodanobacteraceae</taxon>
        <taxon>Dyella</taxon>
    </lineage>
</organism>
<dbReference type="InterPro" id="IPR036890">
    <property type="entry name" value="HATPase_C_sf"/>
</dbReference>
<dbReference type="SUPFAM" id="SSF55874">
    <property type="entry name" value="ATPase domain of HSP90 chaperone/DNA topoisomerase II/histidine kinase"/>
    <property type="match status" value="1"/>
</dbReference>
<dbReference type="OrthoDB" id="9804645at2"/>
<dbReference type="InterPro" id="IPR048590">
    <property type="entry name" value="CusS-like_sensor"/>
</dbReference>
<evidence type="ECO:0000256" key="11">
    <source>
        <dbReference type="ARBA" id="ARBA00022989"/>
    </source>
</evidence>
<evidence type="ECO:0000313" key="17">
    <source>
        <dbReference type="EMBL" id="RAO78006.1"/>
    </source>
</evidence>
<evidence type="ECO:0000256" key="10">
    <source>
        <dbReference type="ARBA" id="ARBA00022840"/>
    </source>
</evidence>
<dbReference type="InterPro" id="IPR036097">
    <property type="entry name" value="HisK_dim/P_sf"/>
</dbReference>
<dbReference type="Pfam" id="PF00512">
    <property type="entry name" value="HisKA"/>
    <property type="match status" value="1"/>
</dbReference>
<evidence type="ECO:0000256" key="3">
    <source>
        <dbReference type="ARBA" id="ARBA00022475"/>
    </source>
</evidence>